<keyword evidence="10" id="KW-0812">Transmembrane</keyword>
<evidence type="ECO:0000256" key="1">
    <source>
        <dbReference type="ARBA" id="ARBA00000085"/>
    </source>
</evidence>
<dbReference type="EC" id="2.7.13.3" evidence="2"/>
<protein>
    <recommendedName>
        <fullName evidence="2">histidine kinase</fullName>
        <ecNumber evidence="2">2.7.13.3</ecNumber>
    </recommendedName>
</protein>
<dbReference type="CDD" id="cd16917">
    <property type="entry name" value="HATPase_UhpB-NarQ-NarX-like"/>
    <property type="match status" value="1"/>
</dbReference>
<proteinExistence type="predicted"/>
<evidence type="ECO:0000256" key="3">
    <source>
        <dbReference type="ARBA" id="ARBA00022553"/>
    </source>
</evidence>
<feature type="transmembrane region" description="Helical" evidence="10">
    <location>
        <begin position="51"/>
        <end position="69"/>
    </location>
</feature>
<keyword evidence="10" id="KW-1133">Transmembrane helix</keyword>
<evidence type="ECO:0000313" key="13">
    <source>
        <dbReference type="Proteomes" id="UP001500956"/>
    </source>
</evidence>
<dbReference type="Proteomes" id="UP001500956">
    <property type="component" value="Unassembled WGS sequence"/>
</dbReference>
<evidence type="ECO:0000256" key="9">
    <source>
        <dbReference type="SAM" id="MobiDB-lite"/>
    </source>
</evidence>
<reference evidence="13" key="1">
    <citation type="journal article" date="2019" name="Int. J. Syst. Evol. Microbiol.">
        <title>The Global Catalogue of Microorganisms (GCM) 10K type strain sequencing project: providing services to taxonomists for standard genome sequencing and annotation.</title>
        <authorList>
            <consortium name="The Broad Institute Genomics Platform"/>
            <consortium name="The Broad Institute Genome Sequencing Center for Infectious Disease"/>
            <person name="Wu L."/>
            <person name="Ma J."/>
        </authorList>
    </citation>
    <scope>NUCLEOTIDE SEQUENCE [LARGE SCALE GENOMIC DNA]</scope>
    <source>
        <strain evidence="13">JCM 18063</strain>
    </source>
</reference>
<feature type="region of interest" description="Disordered" evidence="9">
    <location>
        <begin position="300"/>
        <end position="322"/>
    </location>
</feature>
<dbReference type="EMBL" id="BAABID010000015">
    <property type="protein sequence ID" value="GAA4733846.1"/>
    <property type="molecule type" value="Genomic_DNA"/>
</dbReference>
<dbReference type="Pfam" id="PF07730">
    <property type="entry name" value="HisKA_3"/>
    <property type="match status" value="1"/>
</dbReference>
<feature type="transmembrane region" description="Helical" evidence="10">
    <location>
        <begin position="109"/>
        <end position="129"/>
    </location>
</feature>
<organism evidence="12 13">
    <name type="scientific">Isoptericola chiayiensis</name>
    <dbReference type="NCBI Taxonomy" id="579446"/>
    <lineage>
        <taxon>Bacteria</taxon>
        <taxon>Bacillati</taxon>
        <taxon>Actinomycetota</taxon>
        <taxon>Actinomycetes</taxon>
        <taxon>Micrococcales</taxon>
        <taxon>Promicromonosporaceae</taxon>
        <taxon>Isoptericola</taxon>
    </lineage>
</organism>
<evidence type="ECO:0000256" key="4">
    <source>
        <dbReference type="ARBA" id="ARBA00022679"/>
    </source>
</evidence>
<feature type="compositionally biased region" description="Basic and acidic residues" evidence="9">
    <location>
        <begin position="306"/>
        <end position="315"/>
    </location>
</feature>
<keyword evidence="4" id="KW-0808">Transferase</keyword>
<evidence type="ECO:0000313" key="12">
    <source>
        <dbReference type="EMBL" id="GAA4733846.1"/>
    </source>
</evidence>
<dbReference type="PANTHER" id="PTHR24421:SF10">
    <property type="entry name" value="NITRATE_NITRITE SENSOR PROTEIN NARQ"/>
    <property type="match status" value="1"/>
</dbReference>
<dbReference type="RefSeq" id="WP_216648540.1">
    <property type="nucleotide sequence ID" value="NZ_BAABID010000015.1"/>
</dbReference>
<comment type="caution">
    <text evidence="12">The sequence shown here is derived from an EMBL/GenBank/DDBJ whole genome shotgun (WGS) entry which is preliminary data.</text>
</comment>
<sequence length="423" mass="44931">MVTPSAGTSRLARLWSEVWRLGVAFTASMVVTGFVVVEAESGQRAIEDGQIAVDILVGLGCFGVVLLRRRWPTTVALLLSAAATVSVFAAGPLALAVVSFATHRRWWRIVAVGVVFVVSGWAYGVLYPVDDGMTWLFDVVGGLVLYSLLVWIGAYIGLRREHLASLHERLATAEREQASRVAQARANERARIAREMHDVLAHRMSLVAMHAGALAYRTDLPPEKVAESAALVRDSAHEALGELREVLGVLRGLDGPEAAGDDGGTVADPSAGTGGSDGRPEKPQPTLADLDELVRSTNWSGQAARLMDRTTEPERLPTATSRTAYRIVQEALTNVRKHAPDLPASVVLRGAPGQGLWITVTNPTPDAGERPATGDPGAAVPPVPPSGLGLLGLVERAELAGGTLTARGTDGRFVLRAWLPWAS</sequence>
<dbReference type="InterPro" id="IPR011712">
    <property type="entry name" value="Sig_transdc_His_kin_sub3_dim/P"/>
</dbReference>
<evidence type="ECO:0000256" key="6">
    <source>
        <dbReference type="ARBA" id="ARBA00022777"/>
    </source>
</evidence>
<keyword evidence="8" id="KW-0902">Two-component regulatory system</keyword>
<keyword evidence="13" id="KW-1185">Reference proteome</keyword>
<keyword evidence="6 12" id="KW-0418">Kinase</keyword>
<feature type="region of interest" description="Disordered" evidence="9">
    <location>
        <begin position="254"/>
        <end position="286"/>
    </location>
</feature>
<keyword evidence="3" id="KW-0597">Phosphoprotein</keyword>
<feature type="domain" description="Signal transduction histidine kinase subgroup 3 dimerisation and phosphoacceptor" evidence="11">
    <location>
        <begin position="188"/>
        <end position="251"/>
    </location>
</feature>
<gene>
    <name evidence="12" type="ORF">GCM10023216_27980</name>
</gene>
<keyword evidence="5" id="KW-0547">Nucleotide-binding</keyword>
<evidence type="ECO:0000256" key="2">
    <source>
        <dbReference type="ARBA" id="ARBA00012438"/>
    </source>
</evidence>
<dbReference type="GO" id="GO:0016301">
    <property type="term" value="F:kinase activity"/>
    <property type="evidence" value="ECO:0007669"/>
    <property type="project" value="UniProtKB-KW"/>
</dbReference>
<evidence type="ECO:0000256" key="7">
    <source>
        <dbReference type="ARBA" id="ARBA00022840"/>
    </source>
</evidence>
<feature type="transmembrane region" description="Helical" evidence="10">
    <location>
        <begin position="75"/>
        <end position="97"/>
    </location>
</feature>
<dbReference type="InterPro" id="IPR050482">
    <property type="entry name" value="Sensor_HK_TwoCompSys"/>
</dbReference>
<accession>A0ABP8YQE4</accession>
<name>A0ABP8YQE4_9MICO</name>
<keyword evidence="10" id="KW-0472">Membrane</keyword>
<evidence type="ECO:0000256" key="10">
    <source>
        <dbReference type="SAM" id="Phobius"/>
    </source>
</evidence>
<comment type="catalytic activity">
    <reaction evidence="1">
        <text>ATP + protein L-histidine = ADP + protein N-phospho-L-histidine.</text>
        <dbReference type="EC" id="2.7.13.3"/>
    </reaction>
</comment>
<evidence type="ECO:0000256" key="8">
    <source>
        <dbReference type="ARBA" id="ARBA00023012"/>
    </source>
</evidence>
<evidence type="ECO:0000259" key="11">
    <source>
        <dbReference type="Pfam" id="PF07730"/>
    </source>
</evidence>
<evidence type="ECO:0000256" key="5">
    <source>
        <dbReference type="ARBA" id="ARBA00022741"/>
    </source>
</evidence>
<dbReference type="PANTHER" id="PTHR24421">
    <property type="entry name" value="NITRATE/NITRITE SENSOR PROTEIN NARX-RELATED"/>
    <property type="match status" value="1"/>
</dbReference>
<feature type="transmembrane region" description="Helical" evidence="10">
    <location>
        <begin position="135"/>
        <end position="158"/>
    </location>
</feature>
<keyword evidence="7" id="KW-0067">ATP-binding</keyword>
<feature type="transmembrane region" description="Helical" evidence="10">
    <location>
        <begin position="18"/>
        <end position="39"/>
    </location>
</feature>